<evidence type="ECO:0000259" key="1">
    <source>
        <dbReference type="SMART" id="SM00843"/>
    </source>
</evidence>
<keyword evidence="3" id="KW-1185">Reference proteome</keyword>
<feature type="domain" description="FtsK gamma" evidence="1">
    <location>
        <begin position="252"/>
        <end position="317"/>
    </location>
</feature>
<proteinExistence type="predicted"/>
<dbReference type="SUPFAM" id="SSF46785">
    <property type="entry name" value="Winged helix' DNA-binding domain"/>
    <property type="match status" value="1"/>
</dbReference>
<dbReference type="InterPro" id="IPR036390">
    <property type="entry name" value="WH_DNA-bd_sf"/>
</dbReference>
<gene>
    <name evidence="2" type="ORF">SAMN05880501_101176</name>
</gene>
<reference evidence="3" key="1">
    <citation type="submission" date="2017-08" db="EMBL/GenBank/DDBJ databases">
        <authorList>
            <person name="Varghese N."/>
            <person name="Submissions S."/>
        </authorList>
    </citation>
    <scope>NUCLEOTIDE SEQUENCE [LARGE SCALE GENOMIC DNA]</scope>
    <source>
        <strain evidence="3">JC22</strain>
    </source>
</reference>
<sequence length="331" mass="37695">MESVVVALVVKPNEKPILQDIFNSRAEIARVVGIDVENLGERNHNYYQIFYPKYLNINFCMSSGLFPSTVVIVNHRTFADFELFDMGLNYTNITVDVAFSVLQEMNVKVDGLLDGRMYFPNNMDVMNFIVNNALHNKEVSLVAKALLVFIQTYNFDITMSRIVEHFYEDISVIEQGLQELMNRNLLVETRVNDPHDRYFSIAASCVNEAKTLLEEFTATSQEPAFIPNENTPSNEMKVTSEKENVINGTSRLDETDYLLEDAIDLVIDVQRASVSMLQRKFKIGYSRAARIVDTLEDLGVVGPHIGSKAREVLVASVEEFRDRVELLRTEN</sequence>
<evidence type="ECO:0000313" key="3">
    <source>
        <dbReference type="Proteomes" id="UP000219636"/>
    </source>
</evidence>
<dbReference type="SMART" id="SM00843">
    <property type="entry name" value="Ftsk_gamma"/>
    <property type="match status" value="1"/>
</dbReference>
<protein>
    <submittedName>
        <fullName evidence="2">FtsK-like protein</fullName>
    </submittedName>
</protein>
<dbReference type="InterPro" id="IPR036388">
    <property type="entry name" value="WH-like_DNA-bd_sf"/>
</dbReference>
<dbReference type="PANTHER" id="PTHR22683:SF41">
    <property type="entry name" value="DNA TRANSLOCASE FTSK"/>
    <property type="match status" value="1"/>
</dbReference>
<name>A0A285RDT5_9BACL</name>
<organism evidence="2 3">
    <name type="scientific">Ureibacillus xyleni</name>
    <dbReference type="NCBI Taxonomy" id="614648"/>
    <lineage>
        <taxon>Bacteria</taxon>
        <taxon>Bacillati</taxon>
        <taxon>Bacillota</taxon>
        <taxon>Bacilli</taxon>
        <taxon>Bacillales</taxon>
        <taxon>Caryophanaceae</taxon>
        <taxon>Ureibacillus</taxon>
    </lineage>
</organism>
<accession>A0A285RDT5</accession>
<dbReference type="RefSeq" id="WP_237658281.1">
    <property type="nucleotide sequence ID" value="NZ_OBMQ01000001.1"/>
</dbReference>
<dbReference type="Pfam" id="PF09397">
    <property type="entry name" value="FtsK_gamma"/>
    <property type="match status" value="1"/>
</dbReference>
<dbReference type="PANTHER" id="PTHR22683">
    <property type="entry name" value="SPORULATION PROTEIN RELATED"/>
    <property type="match status" value="1"/>
</dbReference>
<dbReference type="EMBL" id="OBMQ01000001">
    <property type="protein sequence ID" value="SOB90537.1"/>
    <property type="molecule type" value="Genomic_DNA"/>
</dbReference>
<evidence type="ECO:0000313" key="2">
    <source>
        <dbReference type="EMBL" id="SOB90537.1"/>
    </source>
</evidence>
<dbReference type="InterPro" id="IPR018541">
    <property type="entry name" value="Ftsk_gamma"/>
</dbReference>
<dbReference type="Gene3D" id="1.10.10.10">
    <property type="entry name" value="Winged helix-like DNA-binding domain superfamily/Winged helix DNA-binding domain"/>
    <property type="match status" value="1"/>
</dbReference>
<dbReference type="Proteomes" id="UP000219636">
    <property type="component" value="Unassembled WGS sequence"/>
</dbReference>
<dbReference type="AlphaFoldDB" id="A0A285RDT5"/>
<dbReference type="InterPro" id="IPR050206">
    <property type="entry name" value="FtsK/SpoIIIE/SftA"/>
</dbReference>